<gene>
    <name evidence="4" type="ORF">Mag101_09075</name>
</gene>
<protein>
    <recommendedName>
        <fullName evidence="3">DUF2489 domain-containing protein</fullName>
    </recommendedName>
</protein>
<feature type="domain" description="DUF2489" evidence="3">
    <location>
        <begin position="21"/>
        <end position="149"/>
    </location>
</feature>
<name>A0A1Q2M4V9_9GAMM</name>
<sequence length="154" mass="17513">MTEVPVWILVIAGLIILVLSAVATYYVLELRAARKRQAQQLAELEAAAEAQRERVNNSIQIIAKTLLEEGVGLTEASIRIRVLLDSLQVEASVKEEFVAFYQIADKTNHIPILAEWKKLPPKERFAFEKEMFKVEEEFGDFALDAAKRILGRRF</sequence>
<dbReference type="EMBL" id="CP019650">
    <property type="protein sequence ID" value="AQQ67775.1"/>
    <property type="molecule type" value="Genomic_DNA"/>
</dbReference>
<keyword evidence="2" id="KW-1133">Transmembrane helix</keyword>
<reference evidence="4" key="1">
    <citation type="submission" date="2017-02" db="EMBL/GenBank/DDBJ databases">
        <title>Genome of Microbulbifer agarilyticus GP101.</title>
        <authorList>
            <person name="Jung J."/>
            <person name="Bae S.S."/>
            <person name="Baek K."/>
        </authorList>
    </citation>
    <scope>NUCLEOTIDE SEQUENCE [LARGE SCALE GENOMIC DNA]</scope>
    <source>
        <strain evidence="4">GP101</strain>
    </source>
</reference>
<dbReference type="RefSeq" id="WP_077403758.1">
    <property type="nucleotide sequence ID" value="NZ_CP019650.1"/>
</dbReference>
<evidence type="ECO:0000256" key="1">
    <source>
        <dbReference type="SAM" id="Coils"/>
    </source>
</evidence>
<evidence type="ECO:0000256" key="2">
    <source>
        <dbReference type="SAM" id="Phobius"/>
    </source>
</evidence>
<dbReference type="STRING" id="260552.Mag101_09075"/>
<keyword evidence="2" id="KW-0472">Membrane</keyword>
<evidence type="ECO:0000313" key="4">
    <source>
        <dbReference type="EMBL" id="AQQ67775.1"/>
    </source>
</evidence>
<dbReference type="Pfam" id="PF10675">
    <property type="entry name" value="DUF2489"/>
    <property type="match status" value="1"/>
</dbReference>
<proteinExistence type="predicted"/>
<dbReference type="OrthoDB" id="5740155at2"/>
<organism evidence="4 5">
    <name type="scientific">Microbulbifer agarilyticus</name>
    <dbReference type="NCBI Taxonomy" id="260552"/>
    <lineage>
        <taxon>Bacteria</taxon>
        <taxon>Pseudomonadati</taxon>
        <taxon>Pseudomonadota</taxon>
        <taxon>Gammaproteobacteria</taxon>
        <taxon>Cellvibrionales</taxon>
        <taxon>Microbulbiferaceae</taxon>
        <taxon>Microbulbifer</taxon>
    </lineage>
</organism>
<dbReference type="Proteomes" id="UP000188219">
    <property type="component" value="Chromosome"/>
</dbReference>
<dbReference type="KEGG" id="maga:Mag101_09075"/>
<dbReference type="AlphaFoldDB" id="A0A1Q2M4V9"/>
<evidence type="ECO:0000313" key="5">
    <source>
        <dbReference type="Proteomes" id="UP000188219"/>
    </source>
</evidence>
<keyword evidence="1" id="KW-0175">Coiled coil</keyword>
<keyword evidence="5" id="KW-1185">Reference proteome</keyword>
<evidence type="ECO:0000259" key="3">
    <source>
        <dbReference type="Pfam" id="PF10675"/>
    </source>
</evidence>
<feature type="transmembrane region" description="Helical" evidence="2">
    <location>
        <begin position="6"/>
        <end position="28"/>
    </location>
</feature>
<feature type="coiled-coil region" evidence="1">
    <location>
        <begin position="27"/>
        <end position="61"/>
    </location>
</feature>
<accession>A0A1Q2M4V9</accession>
<dbReference type="InterPro" id="IPR019617">
    <property type="entry name" value="DUF2489"/>
</dbReference>
<keyword evidence="2" id="KW-0812">Transmembrane</keyword>